<feature type="region of interest" description="Disordered" evidence="1">
    <location>
        <begin position="833"/>
        <end position="1006"/>
    </location>
</feature>
<dbReference type="Pfam" id="PF00078">
    <property type="entry name" value="RVT_1"/>
    <property type="match status" value="1"/>
</dbReference>
<proteinExistence type="predicted"/>
<dbReference type="Gene3D" id="2.40.70.10">
    <property type="entry name" value="Acid Proteases"/>
    <property type="match status" value="1"/>
</dbReference>
<dbReference type="CDD" id="cd01647">
    <property type="entry name" value="RT_LTR"/>
    <property type="match status" value="1"/>
</dbReference>
<dbReference type="SUPFAM" id="SSF50630">
    <property type="entry name" value="Acid proteases"/>
    <property type="match status" value="1"/>
</dbReference>
<dbReference type="InterPro" id="IPR000477">
    <property type="entry name" value="RT_dom"/>
</dbReference>
<gene>
    <name evidence="3" type="ORF">CBR_g8051</name>
</gene>
<dbReference type="OrthoDB" id="542221at2759"/>
<dbReference type="SUPFAM" id="SSF56672">
    <property type="entry name" value="DNA/RNA polymerases"/>
    <property type="match status" value="1"/>
</dbReference>
<name>A0A388KLB9_CHABU</name>
<evidence type="ECO:0000259" key="2">
    <source>
        <dbReference type="PROSITE" id="PS50878"/>
    </source>
</evidence>
<dbReference type="Gramene" id="GBG70753">
    <property type="protein sequence ID" value="GBG70753"/>
    <property type="gene ID" value="CBR_g8051"/>
</dbReference>
<dbReference type="InterPro" id="IPR043128">
    <property type="entry name" value="Rev_trsase/Diguanyl_cyclase"/>
</dbReference>
<evidence type="ECO:0000256" key="1">
    <source>
        <dbReference type="SAM" id="MobiDB-lite"/>
    </source>
</evidence>
<feature type="compositionally biased region" description="Low complexity" evidence="1">
    <location>
        <begin position="960"/>
        <end position="983"/>
    </location>
</feature>
<feature type="compositionally biased region" description="Basic and acidic residues" evidence="1">
    <location>
        <begin position="984"/>
        <end position="994"/>
    </location>
</feature>
<comment type="caution">
    <text evidence="3">The sequence shown here is derived from an EMBL/GenBank/DDBJ whole genome shotgun (WGS) entry which is preliminary data.</text>
</comment>
<reference evidence="3 4" key="1">
    <citation type="journal article" date="2018" name="Cell">
        <title>The Chara Genome: Secondary Complexity and Implications for Plant Terrestrialization.</title>
        <authorList>
            <person name="Nishiyama T."/>
            <person name="Sakayama H."/>
            <person name="Vries J.D."/>
            <person name="Buschmann H."/>
            <person name="Saint-Marcoux D."/>
            <person name="Ullrich K.K."/>
            <person name="Haas F.B."/>
            <person name="Vanderstraeten L."/>
            <person name="Becker D."/>
            <person name="Lang D."/>
            <person name="Vosolsobe S."/>
            <person name="Rombauts S."/>
            <person name="Wilhelmsson P.K.I."/>
            <person name="Janitza P."/>
            <person name="Kern R."/>
            <person name="Heyl A."/>
            <person name="Rumpler F."/>
            <person name="Villalobos L.I.A.C."/>
            <person name="Clay J.M."/>
            <person name="Skokan R."/>
            <person name="Toyoda A."/>
            <person name="Suzuki Y."/>
            <person name="Kagoshima H."/>
            <person name="Schijlen E."/>
            <person name="Tajeshwar N."/>
            <person name="Catarino B."/>
            <person name="Hetherington A.J."/>
            <person name="Saltykova A."/>
            <person name="Bonnot C."/>
            <person name="Breuninger H."/>
            <person name="Symeonidi A."/>
            <person name="Radhakrishnan G.V."/>
            <person name="Van Nieuwerburgh F."/>
            <person name="Deforce D."/>
            <person name="Chang C."/>
            <person name="Karol K.G."/>
            <person name="Hedrich R."/>
            <person name="Ulvskov P."/>
            <person name="Glockner G."/>
            <person name="Delwiche C.F."/>
            <person name="Petrasek J."/>
            <person name="Van de Peer Y."/>
            <person name="Friml J."/>
            <person name="Beilby M."/>
            <person name="Dolan L."/>
            <person name="Kohara Y."/>
            <person name="Sugano S."/>
            <person name="Fujiyama A."/>
            <person name="Delaux P.-M."/>
            <person name="Quint M."/>
            <person name="TheiBen G."/>
            <person name="Hagemann M."/>
            <person name="Harholt J."/>
            <person name="Dunand C."/>
            <person name="Zachgo S."/>
            <person name="Langdale J."/>
            <person name="Maumus F."/>
            <person name="Straeten D.V.D."/>
            <person name="Gould S.B."/>
            <person name="Rensing S.A."/>
        </authorList>
    </citation>
    <scope>NUCLEOTIDE SEQUENCE [LARGE SCALE GENOMIC DNA]</scope>
    <source>
        <strain evidence="3 4">S276</strain>
    </source>
</reference>
<dbReference type="Gene3D" id="3.30.70.270">
    <property type="match status" value="2"/>
</dbReference>
<evidence type="ECO:0000313" key="3">
    <source>
        <dbReference type="EMBL" id="GBG70753.1"/>
    </source>
</evidence>
<dbReference type="CDD" id="cd00303">
    <property type="entry name" value="retropepsin_like"/>
    <property type="match status" value="1"/>
</dbReference>
<dbReference type="Proteomes" id="UP000265515">
    <property type="component" value="Unassembled WGS sequence"/>
</dbReference>
<feature type="compositionally biased region" description="Acidic residues" evidence="1">
    <location>
        <begin position="837"/>
        <end position="864"/>
    </location>
</feature>
<feature type="compositionally biased region" description="Basic and acidic residues" evidence="1">
    <location>
        <begin position="21"/>
        <end position="30"/>
    </location>
</feature>
<feature type="compositionally biased region" description="Basic and acidic residues" evidence="1">
    <location>
        <begin position="917"/>
        <end position="931"/>
    </location>
</feature>
<dbReference type="Pfam" id="PF17919">
    <property type="entry name" value="RT_RNaseH_2"/>
    <property type="match status" value="1"/>
</dbReference>
<dbReference type="PROSITE" id="PS50878">
    <property type="entry name" value="RT_POL"/>
    <property type="match status" value="1"/>
</dbReference>
<dbReference type="InterPro" id="IPR021109">
    <property type="entry name" value="Peptidase_aspartic_dom_sf"/>
</dbReference>
<accession>A0A388KLB9</accession>
<dbReference type="EMBL" id="BFEA01000136">
    <property type="protein sequence ID" value="GBG70753.1"/>
    <property type="molecule type" value="Genomic_DNA"/>
</dbReference>
<protein>
    <recommendedName>
        <fullName evidence="2">Reverse transcriptase domain-containing protein</fullName>
    </recommendedName>
</protein>
<dbReference type="InterPro" id="IPR051320">
    <property type="entry name" value="Viral_Replic_Matur_Polypro"/>
</dbReference>
<dbReference type="InterPro" id="IPR043502">
    <property type="entry name" value="DNA/RNA_pol_sf"/>
</dbReference>
<feature type="compositionally biased region" description="Acidic residues" evidence="1">
    <location>
        <begin position="876"/>
        <end position="916"/>
    </location>
</feature>
<dbReference type="PANTHER" id="PTHR33064">
    <property type="entry name" value="POL PROTEIN"/>
    <property type="match status" value="1"/>
</dbReference>
<dbReference type="PANTHER" id="PTHR33064:SF37">
    <property type="entry name" value="RIBONUCLEASE H"/>
    <property type="match status" value="1"/>
</dbReference>
<dbReference type="InterPro" id="IPR041577">
    <property type="entry name" value="RT_RNaseH_2"/>
</dbReference>
<keyword evidence="4" id="KW-1185">Reference proteome</keyword>
<feature type="domain" description="Reverse transcriptase" evidence="2">
    <location>
        <begin position="491"/>
        <end position="680"/>
    </location>
</feature>
<dbReference type="Gene3D" id="3.10.10.10">
    <property type="entry name" value="HIV Type 1 Reverse Transcriptase, subunit A, domain 1"/>
    <property type="match status" value="1"/>
</dbReference>
<dbReference type="AlphaFoldDB" id="A0A388KLB9"/>
<evidence type="ECO:0000313" key="4">
    <source>
        <dbReference type="Proteomes" id="UP000265515"/>
    </source>
</evidence>
<sequence length="1006" mass="114079">MSVSCNTAKRIGSDLLSPEQQTRKRNDRYQTKMPQAPPIPYANGLIQKDDHFLRIKPIPWKSAECDIEVWGVAYNAIIDSGAAVLAILLRVVERAGRKNDLIMLTERDQLVSADEEKIKTVGQMTNVAFQLGKVHALGDVVVLDVNTYDVLFGLPALVALRANLDFERRSIILRNTGGKPYVVPMRLTLRTTANITPRVSPAMTGTLRVITWDNGQTSKNADSSDDDDDPVIILEMAQERIHYPVQRTNARALNRTNQDLQRTQTMIMGGPLVQISRIVNSLEPPRTLYEGISPLLARYNNKRYYCDITDLPKSLLTPAKEIRLLRLRAKINSLEPPERLENGLGIKIGTKPVPWEDIRDGVTPEEHVVIREEDAQMMATVFCWRSDNSFISAPPPENTKRMNTKHIDVRIWDESYELHVPRYVPDEIHHLIADILKEYKGAISVTDTDIGLSLVIQHEIQTGNHSPIHCKPYRYFLVEWKKALERIREFEASGWIEPATEPWFFLVVLVPKKNGSIRICIDYRKLNDITIKDVYPLPRIDHLLDAIGCTNYFSKFDIRHGFHHILVKEEDRPKTAFVLFEGTWQWIRCPMGIYNAPATFQRAMNVTFQNFVNKTQLTQGMINFCVIVYMDDILVYSETYHDHAQHIEWTLCALRDAGFKIALEKSEFFLSEISFLGYVVTRGGLRPDSRKVAAVKEAPVPTSLTQVRAFLGLASYYRRFIKGFAAIARPLTNLLRKDQPLSWDAECEQALATLKEALATTPILIRQDPSKQSILITDWQPEAISAILAQNGNDGREHVIEYGSRTVADERKNDSAAQGECYTVLDLAFSQERAASEDEEIEIDEESVEEEEETVEEDEEEATPEEGSYSEHIEGEQSEEEEEDEEEDEELELEESEWEIPTEEAEQADTQAEDPEEARKREEIAAGKRQLEFASGANPQITDDLARDPEPPKPEDGEPAAETSSAMARRWRSRSPSPSASDRPSVRARTDMGHRASSPVVIPPSP</sequence>
<organism evidence="3 4">
    <name type="scientific">Chara braunii</name>
    <name type="common">Braun's stonewort</name>
    <dbReference type="NCBI Taxonomy" id="69332"/>
    <lineage>
        <taxon>Eukaryota</taxon>
        <taxon>Viridiplantae</taxon>
        <taxon>Streptophyta</taxon>
        <taxon>Charophyceae</taxon>
        <taxon>Charales</taxon>
        <taxon>Characeae</taxon>
        <taxon>Chara</taxon>
    </lineage>
</organism>
<feature type="compositionally biased region" description="Basic and acidic residues" evidence="1">
    <location>
        <begin position="944"/>
        <end position="956"/>
    </location>
</feature>
<dbReference type="FunFam" id="3.30.70.270:FF:000020">
    <property type="entry name" value="Transposon Tf2-6 polyprotein-like Protein"/>
    <property type="match status" value="1"/>
</dbReference>
<feature type="region of interest" description="Disordered" evidence="1">
    <location>
        <begin position="14"/>
        <end position="34"/>
    </location>
</feature>